<proteinExistence type="predicted"/>
<keyword evidence="2" id="KW-1185">Reference proteome</keyword>
<sequence length="373" mass="40778">MNRTFIDIHVLQTVPPSNINRDDTGSPKTATYGGVRRARVSSQAWKRATRTAFESHLDRSELGVRTKRVVEWLASEITSRAPELEDRSRQLAVDTMKAVGIEVKAPKKDATEESGYLVFLSRRQIDNLAEAAIEAANADNVKQALKDAKVKDLADRDHSIDIALFGRMVADQADINVDAAAQVAHAISVHPVETEFDYYTAVDDRSTDEETGAGMIGTVEFNSSTLYRYATVDVNRLQDNLGDAEATRRAVGAFLTSFVRSMPTGKQNTFANRTLPEAIVVQVRDTQPINLVGAFENPVRESQTAGRIKLACEALCEEAAEIERAYGERPVATWVTRVGADTSSVDALGANLPLSDLVNELGETVDARLGEAR</sequence>
<dbReference type="Pfam" id="PF09344">
    <property type="entry name" value="Cas_CT1975"/>
    <property type="match status" value="1"/>
</dbReference>
<evidence type="ECO:0000313" key="2">
    <source>
        <dbReference type="Proteomes" id="UP001596337"/>
    </source>
</evidence>
<dbReference type="NCBIfam" id="TIGR01869">
    <property type="entry name" value="casC_Cse4"/>
    <property type="match status" value="1"/>
</dbReference>
<gene>
    <name evidence="1" type="primary">cas7e</name>
    <name evidence="1" type="ORF">ACFQGD_06015</name>
</gene>
<accession>A0ABW2BUI8</accession>
<protein>
    <submittedName>
        <fullName evidence="1">Type I-E CRISPR-associated protein Cas7/Cse4/CasC</fullName>
    </submittedName>
</protein>
<comment type="caution">
    <text evidence="1">The sequence shown here is derived from an EMBL/GenBank/DDBJ whole genome shotgun (WGS) entry which is preliminary data.</text>
</comment>
<evidence type="ECO:0000313" key="1">
    <source>
        <dbReference type="EMBL" id="MFC6866697.1"/>
    </source>
</evidence>
<dbReference type="RefSeq" id="WP_345392989.1">
    <property type="nucleotide sequence ID" value="NZ_BAABLA010000015.1"/>
</dbReference>
<dbReference type="InterPro" id="IPR010148">
    <property type="entry name" value="CRISPR-assoc_prot_CT1975"/>
</dbReference>
<name>A0ABW2BUI8_9PSEU</name>
<dbReference type="Proteomes" id="UP001596337">
    <property type="component" value="Unassembled WGS sequence"/>
</dbReference>
<organism evidence="1 2">
    <name type="scientific">Haloechinothrix salitolerans</name>
    <dbReference type="NCBI Taxonomy" id="926830"/>
    <lineage>
        <taxon>Bacteria</taxon>
        <taxon>Bacillati</taxon>
        <taxon>Actinomycetota</taxon>
        <taxon>Actinomycetes</taxon>
        <taxon>Pseudonocardiales</taxon>
        <taxon>Pseudonocardiaceae</taxon>
        <taxon>Haloechinothrix</taxon>
    </lineage>
</organism>
<dbReference type="EMBL" id="JBHSXX010000001">
    <property type="protein sequence ID" value="MFC6866697.1"/>
    <property type="molecule type" value="Genomic_DNA"/>
</dbReference>
<reference evidence="2" key="1">
    <citation type="journal article" date="2019" name="Int. J. Syst. Evol. Microbiol.">
        <title>The Global Catalogue of Microorganisms (GCM) 10K type strain sequencing project: providing services to taxonomists for standard genome sequencing and annotation.</title>
        <authorList>
            <consortium name="The Broad Institute Genomics Platform"/>
            <consortium name="The Broad Institute Genome Sequencing Center for Infectious Disease"/>
            <person name="Wu L."/>
            <person name="Ma J."/>
        </authorList>
    </citation>
    <scope>NUCLEOTIDE SEQUENCE [LARGE SCALE GENOMIC DNA]</scope>
    <source>
        <strain evidence="2">KCTC 32255</strain>
    </source>
</reference>